<proteinExistence type="predicted"/>
<protein>
    <recommendedName>
        <fullName evidence="5">Maleylpyruvate isomerase family mycothiol-dependent enzyme</fullName>
    </recommendedName>
</protein>
<evidence type="ECO:0000313" key="3">
    <source>
        <dbReference type="EMBL" id="AWT47454.1"/>
    </source>
</evidence>
<dbReference type="PANTHER" id="PTHR40758:SF1">
    <property type="entry name" value="CONSERVED PROTEIN"/>
    <property type="match status" value="1"/>
</dbReference>
<evidence type="ECO:0000259" key="2">
    <source>
        <dbReference type="Pfam" id="PF11716"/>
    </source>
</evidence>
<reference evidence="3 4" key="1">
    <citation type="submission" date="2018-06" db="EMBL/GenBank/DDBJ databases">
        <title>The complete genome sequence of a nosiheptide producer Streptomyces actuosus ATCC 25421: deducing the ability of producing a new class III lantibiotics.</title>
        <authorList>
            <person name="Liu W."/>
            <person name="Sun F."/>
            <person name="Hu Y."/>
        </authorList>
    </citation>
    <scope>NUCLEOTIDE SEQUENCE [LARGE SCALE GENOMIC DNA]</scope>
    <source>
        <strain evidence="3 4">ATCC 25421</strain>
    </source>
</reference>
<gene>
    <name evidence="3" type="ORF">DMT42_04345</name>
</gene>
<dbReference type="AlphaFoldDB" id="A0A2U9PEG6"/>
<feature type="domain" description="Mycothiol-dependent maleylpyruvate isomerase metal-binding" evidence="2">
    <location>
        <begin position="7"/>
        <end position="133"/>
    </location>
</feature>
<dbReference type="InterPro" id="IPR010872">
    <property type="entry name" value="MDMPI_C-term_domain"/>
</dbReference>
<dbReference type="InterPro" id="IPR034660">
    <property type="entry name" value="DinB/YfiT-like"/>
</dbReference>
<accession>A0A2U9PEG6</accession>
<organism evidence="3 4">
    <name type="scientific">Streptomyces actuosus</name>
    <dbReference type="NCBI Taxonomy" id="1885"/>
    <lineage>
        <taxon>Bacteria</taxon>
        <taxon>Bacillati</taxon>
        <taxon>Actinomycetota</taxon>
        <taxon>Actinomycetes</taxon>
        <taxon>Kitasatosporales</taxon>
        <taxon>Streptomycetaceae</taxon>
        <taxon>Streptomyces</taxon>
    </lineage>
</organism>
<evidence type="ECO:0008006" key="5">
    <source>
        <dbReference type="Google" id="ProtNLM"/>
    </source>
</evidence>
<feature type="domain" description="MDMPI C-terminal" evidence="1">
    <location>
        <begin position="147"/>
        <end position="238"/>
    </location>
</feature>
<dbReference type="KEGG" id="sact:DMT42_04345"/>
<dbReference type="InterPro" id="IPR017517">
    <property type="entry name" value="Maleyloyr_isom"/>
</dbReference>
<dbReference type="PANTHER" id="PTHR40758">
    <property type="entry name" value="CONSERVED PROTEIN"/>
    <property type="match status" value="1"/>
</dbReference>
<dbReference type="SUPFAM" id="SSF109854">
    <property type="entry name" value="DinB/YfiT-like putative metalloenzymes"/>
    <property type="match status" value="1"/>
</dbReference>
<evidence type="ECO:0000313" key="4">
    <source>
        <dbReference type="Proteomes" id="UP000247634"/>
    </source>
</evidence>
<dbReference type="RefSeq" id="WP_110636076.1">
    <property type="nucleotide sequence ID" value="NZ_CP029788.1"/>
</dbReference>
<sequence>METAEFLEALDREGRALAAAAEAAGTDAKVPTCPEWQVRDLLRHTGAVHRWATAFVAEQLTSPRPLGEEPDLDGAELLAWYRESHRRLVDTLAAASPETAAWTFHPAPLPSPSPLAFWTRRQAHETAVHRYDAETARGGSPSPVGTEFAVDGIDELLRGFHARPRSRVRTAEPRLLRVRATDADAVWTVRLSAEPPVTTREDTGAADAELAGPADELYLALWNRVPVPRVTGDAALAALWRETSAIG</sequence>
<dbReference type="GO" id="GO:0046872">
    <property type="term" value="F:metal ion binding"/>
    <property type="evidence" value="ECO:0007669"/>
    <property type="project" value="InterPro"/>
</dbReference>
<dbReference type="NCBIfam" id="TIGR03083">
    <property type="entry name" value="maleylpyruvate isomerase family mycothiol-dependent enzyme"/>
    <property type="match status" value="1"/>
</dbReference>
<dbReference type="Pfam" id="PF07398">
    <property type="entry name" value="MDMPI_C"/>
    <property type="match status" value="1"/>
</dbReference>
<dbReference type="EMBL" id="CP029788">
    <property type="protein sequence ID" value="AWT47454.1"/>
    <property type="molecule type" value="Genomic_DNA"/>
</dbReference>
<keyword evidence="4" id="KW-1185">Reference proteome</keyword>
<dbReference type="GO" id="GO:0005886">
    <property type="term" value="C:plasma membrane"/>
    <property type="evidence" value="ECO:0007669"/>
    <property type="project" value="TreeGrafter"/>
</dbReference>
<dbReference type="OrthoDB" id="3671213at2"/>
<dbReference type="InterPro" id="IPR024344">
    <property type="entry name" value="MDMPI_metal-binding"/>
</dbReference>
<dbReference type="Proteomes" id="UP000247634">
    <property type="component" value="Chromosome"/>
</dbReference>
<evidence type="ECO:0000259" key="1">
    <source>
        <dbReference type="Pfam" id="PF07398"/>
    </source>
</evidence>
<name>A0A2U9PEG6_STRAS</name>
<dbReference type="Pfam" id="PF11716">
    <property type="entry name" value="MDMPI_N"/>
    <property type="match status" value="1"/>
</dbReference>